<keyword evidence="5" id="KW-1185">Reference proteome</keyword>
<evidence type="ECO:0000313" key="5">
    <source>
        <dbReference type="Proteomes" id="UP000001351"/>
    </source>
</evidence>
<feature type="compositionally biased region" description="Basic and acidic residues" evidence="1">
    <location>
        <begin position="189"/>
        <end position="198"/>
    </location>
</feature>
<dbReference type="Proteomes" id="UP000032702">
    <property type="component" value="Unassembled WGS sequence"/>
</dbReference>
<accession>Q097A9</accession>
<dbReference type="PROSITE" id="PS51257">
    <property type="entry name" value="PROKAR_LIPOPROTEIN"/>
    <property type="match status" value="1"/>
</dbReference>
<feature type="region of interest" description="Disordered" evidence="1">
    <location>
        <begin position="176"/>
        <end position="198"/>
    </location>
</feature>
<dbReference type="EMBL" id="CP002271">
    <property type="protein sequence ID" value="ADO76057.1"/>
    <property type="molecule type" value="Genomic_DNA"/>
</dbReference>
<evidence type="ECO:0008006" key="7">
    <source>
        <dbReference type="Google" id="ProtNLM"/>
    </source>
</evidence>
<feature type="signal peptide" evidence="2">
    <location>
        <begin position="1"/>
        <end position="24"/>
    </location>
</feature>
<organism evidence="4 6">
    <name type="scientific">Stigmatella aurantiaca (strain DW4/3-1)</name>
    <dbReference type="NCBI Taxonomy" id="378806"/>
    <lineage>
        <taxon>Bacteria</taxon>
        <taxon>Pseudomonadati</taxon>
        <taxon>Myxococcota</taxon>
        <taxon>Myxococcia</taxon>
        <taxon>Myxococcales</taxon>
        <taxon>Cystobacterineae</taxon>
        <taxon>Archangiaceae</taxon>
        <taxon>Stigmatella</taxon>
    </lineage>
</organism>
<reference evidence="4 6" key="1">
    <citation type="submission" date="2006-04" db="EMBL/GenBank/DDBJ databases">
        <authorList>
            <person name="Nierman W.C."/>
        </authorList>
    </citation>
    <scope>NUCLEOTIDE SEQUENCE [LARGE SCALE GENOMIC DNA]</scope>
    <source>
        <strain evidence="4 6">DW4/3-1</strain>
    </source>
</reference>
<dbReference type="Proteomes" id="UP000001351">
    <property type="component" value="Chromosome"/>
</dbReference>
<dbReference type="AlphaFoldDB" id="Q097A9"/>
<dbReference type="OrthoDB" id="5513897at2"/>
<protein>
    <recommendedName>
        <fullName evidence="7">Lipoprotein</fullName>
    </recommendedName>
</protein>
<feature type="chain" id="PRO_5010840350" description="Lipoprotein" evidence="2">
    <location>
        <begin position="25"/>
        <end position="198"/>
    </location>
</feature>
<reference evidence="3 5" key="2">
    <citation type="journal article" date="2011" name="Mol. Biol. Evol.">
        <title>Comparative genomic analysis of fruiting body formation in Myxococcales.</title>
        <authorList>
            <person name="Huntley S."/>
            <person name="Hamann N."/>
            <person name="Wegener-Feldbrugge S."/>
            <person name="Treuner-Lange A."/>
            <person name="Kube M."/>
            <person name="Reinhardt R."/>
            <person name="Klages S."/>
            <person name="Muller R."/>
            <person name="Ronning C.M."/>
            <person name="Nierman W.C."/>
            <person name="Sogaard-Andersen L."/>
        </authorList>
    </citation>
    <scope>NUCLEOTIDE SEQUENCE [LARGE SCALE GENOMIC DNA]</scope>
    <source>
        <strain evidence="3 5">DW4/3-1</strain>
    </source>
</reference>
<dbReference type="KEGG" id="sur:STAUR_8303"/>
<sequence length="198" mass="20697">MRRWMRMGCTVVGLGAMACGSQMARAPAPTGPEEAPPVAASSGGGGAATVDTGQFPREGEAWEPSGEKRRFYGQVARELKLTLNKPAWLEEGMGGAGTVGEEKHLCADALQDREPVTVVSGILTFTSNGLVTVDVPGKGPVKLLTDNVTCSVQAGKAMAPESLNDGTEVRVAYVEGSKEASGEPTARVIRAEPMRPTR</sequence>
<dbReference type="eggNOG" id="ENOG5030VX8">
    <property type="taxonomic scope" value="Bacteria"/>
</dbReference>
<evidence type="ECO:0000313" key="3">
    <source>
        <dbReference type="EMBL" id="ADO76057.1"/>
    </source>
</evidence>
<dbReference type="EMBL" id="AAMD01000026">
    <property type="protein sequence ID" value="EAU67834.1"/>
    <property type="molecule type" value="Genomic_DNA"/>
</dbReference>
<proteinExistence type="predicted"/>
<evidence type="ECO:0000313" key="6">
    <source>
        <dbReference type="Proteomes" id="UP000032702"/>
    </source>
</evidence>
<evidence type="ECO:0000313" key="4">
    <source>
        <dbReference type="EMBL" id="EAU67834.1"/>
    </source>
</evidence>
<gene>
    <name evidence="3" type="ordered locus">STAUR_8303</name>
    <name evidence="4" type="ORF">STIAU_3101</name>
</gene>
<name>Q097A9_STIAD</name>
<feature type="compositionally biased region" description="Basic and acidic residues" evidence="1">
    <location>
        <begin position="57"/>
        <end position="66"/>
    </location>
</feature>
<dbReference type="PATRIC" id="fig|378806.16.peg.7121"/>
<evidence type="ECO:0000256" key="2">
    <source>
        <dbReference type="SAM" id="SignalP"/>
    </source>
</evidence>
<evidence type="ECO:0000256" key="1">
    <source>
        <dbReference type="SAM" id="MobiDB-lite"/>
    </source>
</evidence>
<dbReference type="HOGENOM" id="CLU_1377407_0_0_7"/>
<keyword evidence="2" id="KW-0732">Signal</keyword>
<feature type="compositionally biased region" description="Low complexity" evidence="1">
    <location>
        <begin position="24"/>
        <end position="41"/>
    </location>
</feature>
<feature type="region of interest" description="Disordered" evidence="1">
    <location>
        <begin position="23"/>
        <end position="66"/>
    </location>
</feature>